<gene>
    <name evidence="5" type="primary">Bm11447</name>
    <name evidence="5" type="ORF">BM_Bm11447</name>
</gene>
<comment type="subcellular location">
    <subcellularLocation>
        <location evidence="1">Cytoplasm</location>
    </subcellularLocation>
</comment>
<dbReference type="GO" id="GO:0005871">
    <property type="term" value="C:kinesin complex"/>
    <property type="evidence" value="ECO:0007669"/>
    <property type="project" value="InterPro"/>
</dbReference>
<evidence type="ECO:0000256" key="1">
    <source>
        <dbReference type="ARBA" id="ARBA00004496"/>
    </source>
</evidence>
<reference evidence="5" key="1">
    <citation type="journal article" date="2007" name="Science">
        <title>Draft genome of the filarial nematode parasite Brugia malayi.</title>
        <authorList>
            <person name="Ghedin E."/>
            <person name="Wang S."/>
            <person name="Spiro D."/>
            <person name="Caler E."/>
            <person name="Zhao Q."/>
            <person name="Crabtree J."/>
            <person name="Allen J.E."/>
            <person name="Delcher A.L."/>
            <person name="Guiliano D.B."/>
            <person name="Miranda-Saavedra D."/>
            <person name="Angiuoli S.V."/>
            <person name="Creasy T."/>
            <person name="Amedeo P."/>
            <person name="Haas B."/>
            <person name="El-Sayed N.M."/>
            <person name="Wortman J.R."/>
            <person name="Feldblyum T."/>
            <person name="Tallon L."/>
            <person name="Schatz M."/>
            <person name="Shumway M."/>
            <person name="Koo H."/>
            <person name="Salzberg S.L."/>
            <person name="Schobel S."/>
            <person name="Pertea M."/>
            <person name="Pop M."/>
            <person name="White O."/>
            <person name="Barton G.J."/>
            <person name="Carlow C.K."/>
            <person name="Crawford M.J."/>
            <person name="Daub J."/>
            <person name="Dimmic M.W."/>
            <person name="Estes C.F."/>
            <person name="Foster J.M."/>
            <person name="Ganatra M."/>
            <person name="Gregory W.F."/>
            <person name="Johnson N.M."/>
            <person name="Jin J."/>
            <person name="Komuniecki R."/>
            <person name="Korf I."/>
            <person name="Kumar S."/>
            <person name="Laney S."/>
            <person name="Li B.W."/>
            <person name="Li W."/>
            <person name="Lindblom T.H."/>
            <person name="Lustigman S."/>
            <person name="Ma D."/>
            <person name="Maina C.V."/>
            <person name="Martin D.M."/>
            <person name="McCarter J.P."/>
            <person name="McReynolds L."/>
            <person name="Mitreva M."/>
            <person name="Nutman T.B."/>
            <person name="Parkinson J."/>
            <person name="Peregrin-Alvarez J.M."/>
            <person name="Poole C."/>
            <person name="Ren Q."/>
            <person name="Saunders L."/>
            <person name="Sluder A.E."/>
            <person name="Smith K."/>
            <person name="Stanke M."/>
            <person name="Unnasch T.R."/>
            <person name="Ware J."/>
            <person name="Wei A.D."/>
            <person name="Weil G."/>
            <person name="Williams D.J."/>
            <person name="Zhang Y."/>
            <person name="Williams S.A."/>
            <person name="Fraser-Liggett C."/>
            <person name="Slatko B."/>
            <person name="Blaxter M.L."/>
            <person name="Scott A.L."/>
        </authorList>
    </citation>
    <scope>NUCLEOTIDE SEQUENCE</scope>
    <source>
        <strain evidence="5">FR3</strain>
    </source>
</reference>
<evidence type="ECO:0000313" key="5">
    <source>
        <dbReference type="EMBL" id="CDQ07184.1"/>
    </source>
</evidence>
<name>A0A1I9G9J4_BRUMA</name>
<dbReference type="AlphaFoldDB" id="A0A1I9G9J4"/>
<dbReference type="InterPro" id="IPR002151">
    <property type="entry name" value="Kinesin_light"/>
</dbReference>
<keyword evidence="2" id="KW-0963">Cytoplasm</keyword>
<proteinExistence type="predicted"/>
<dbReference type="PANTHER" id="PTHR45783:SF3">
    <property type="entry name" value="KINESIN LIGHT CHAIN"/>
    <property type="match status" value="1"/>
</dbReference>
<evidence type="ECO:0000256" key="3">
    <source>
        <dbReference type="ARBA" id="ARBA00022737"/>
    </source>
</evidence>
<dbReference type="GO" id="GO:0019894">
    <property type="term" value="F:kinesin binding"/>
    <property type="evidence" value="ECO:0007669"/>
    <property type="project" value="TreeGrafter"/>
</dbReference>
<dbReference type="EMBL" id="LN857872">
    <property type="protein sequence ID" value="CDQ07184.1"/>
    <property type="molecule type" value="Genomic_DNA"/>
</dbReference>
<organism evidence="5">
    <name type="scientific">Brugia malayi</name>
    <name type="common">Filarial nematode worm</name>
    <dbReference type="NCBI Taxonomy" id="6279"/>
    <lineage>
        <taxon>Eukaryota</taxon>
        <taxon>Metazoa</taxon>
        <taxon>Ecdysozoa</taxon>
        <taxon>Nematoda</taxon>
        <taxon>Chromadorea</taxon>
        <taxon>Rhabditida</taxon>
        <taxon>Spirurina</taxon>
        <taxon>Spiruromorpha</taxon>
        <taxon>Filarioidea</taxon>
        <taxon>Onchocercidae</taxon>
        <taxon>Brugia</taxon>
    </lineage>
</organism>
<keyword evidence="3" id="KW-0677">Repeat</keyword>
<evidence type="ECO:0000256" key="2">
    <source>
        <dbReference type="ARBA" id="ARBA00022490"/>
    </source>
</evidence>
<evidence type="ECO:0000256" key="4">
    <source>
        <dbReference type="ARBA" id="ARBA00022803"/>
    </source>
</evidence>
<accession>A0A1I9G9J4</accession>
<dbReference type="GO" id="GO:0007018">
    <property type="term" value="P:microtubule-based movement"/>
    <property type="evidence" value="ECO:0007669"/>
    <property type="project" value="TreeGrafter"/>
</dbReference>
<reference evidence="5" key="2">
    <citation type="submission" date="2012-12" db="EMBL/GenBank/DDBJ databases">
        <authorList>
            <consortium name="WormBase Consortium"/>
            <person name="Ghedin E."/>
            <person name="Paulini M."/>
        </authorList>
    </citation>
    <scope>NUCLEOTIDE SEQUENCE</scope>
    <source>
        <strain evidence="5">FR3</strain>
    </source>
</reference>
<protein>
    <submittedName>
        <fullName evidence="5">Bm11447</fullName>
    </submittedName>
</protein>
<dbReference type="PANTHER" id="PTHR45783">
    <property type="entry name" value="KINESIN LIGHT CHAIN"/>
    <property type="match status" value="1"/>
</dbReference>
<keyword evidence="4" id="KW-0802">TPR repeat</keyword>
<dbReference type="GO" id="GO:0005737">
    <property type="term" value="C:cytoplasm"/>
    <property type="evidence" value="ECO:0007669"/>
    <property type="project" value="UniProtKB-SubCell"/>
</dbReference>
<sequence>MCVCVCLCVYVYVYVCMCMCVCVKKIEDIGRMAALSQEEILQSTRTVLQGLEALKDEHESIKGTLVSSIQGLHADESALIEEKTHIVDKNLEMLRLGIEEAQVRI</sequence>
<dbReference type="OMA" id="LWCFLET"/>